<accession>A0ABN2X308</accession>
<dbReference type="EMBL" id="BAAAMQ010000009">
    <property type="protein sequence ID" value="GAA2103561.1"/>
    <property type="molecule type" value="Genomic_DNA"/>
</dbReference>
<name>A0ABN2X308_9ACTN</name>
<dbReference type="InterPro" id="IPR041522">
    <property type="entry name" value="CdaR_GGDEF"/>
</dbReference>
<dbReference type="InterPro" id="IPR025736">
    <property type="entry name" value="PucR_C-HTH_dom"/>
</dbReference>
<dbReference type="InterPro" id="IPR042070">
    <property type="entry name" value="PucR_C-HTH_sf"/>
</dbReference>
<feature type="region of interest" description="Disordered" evidence="2">
    <location>
        <begin position="1"/>
        <end position="26"/>
    </location>
</feature>
<dbReference type="InterPro" id="IPR029016">
    <property type="entry name" value="GAF-like_dom_sf"/>
</dbReference>
<reference evidence="4 5" key="1">
    <citation type="journal article" date="2019" name="Int. J. Syst. Evol. Microbiol.">
        <title>The Global Catalogue of Microorganisms (GCM) 10K type strain sequencing project: providing services to taxonomists for standard genome sequencing and annotation.</title>
        <authorList>
            <consortium name="The Broad Institute Genomics Platform"/>
            <consortium name="The Broad Institute Genome Sequencing Center for Infectious Disease"/>
            <person name="Wu L."/>
            <person name="Ma J."/>
        </authorList>
    </citation>
    <scope>NUCLEOTIDE SEQUENCE [LARGE SCALE GENOMIC DNA]</scope>
    <source>
        <strain evidence="4 5">JCM 13813</strain>
    </source>
</reference>
<gene>
    <name evidence="4" type="ORF">GCM10009726_15230</name>
</gene>
<dbReference type="Pfam" id="PF13556">
    <property type="entry name" value="HTH_30"/>
    <property type="match status" value="1"/>
</dbReference>
<dbReference type="Gene3D" id="3.30.450.40">
    <property type="match status" value="1"/>
</dbReference>
<evidence type="ECO:0000313" key="4">
    <source>
        <dbReference type="EMBL" id="GAA2103561.1"/>
    </source>
</evidence>
<feature type="domain" description="GAF" evidence="3">
    <location>
        <begin position="117"/>
        <end position="268"/>
    </location>
</feature>
<evidence type="ECO:0000256" key="1">
    <source>
        <dbReference type="ARBA" id="ARBA00006754"/>
    </source>
</evidence>
<dbReference type="Pfam" id="PF17853">
    <property type="entry name" value="GGDEF_2"/>
    <property type="match status" value="1"/>
</dbReference>
<dbReference type="InterPro" id="IPR003018">
    <property type="entry name" value="GAF"/>
</dbReference>
<protein>
    <submittedName>
        <fullName evidence="4">Helix-turn-helix domain-containing protein</fullName>
    </submittedName>
</protein>
<dbReference type="PANTHER" id="PTHR33744">
    <property type="entry name" value="CARBOHYDRATE DIACID REGULATOR"/>
    <property type="match status" value="1"/>
</dbReference>
<dbReference type="InterPro" id="IPR051448">
    <property type="entry name" value="CdaR-like_regulators"/>
</dbReference>
<dbReference type="SUPFAM" id="SSF55781">
    <property type="entry name" value="GAF domain-like"/>
    <property type="match status" value="1"/>
</dbReference>
<evidence type="ECO:0000256" key="2">
    <source>
        <dbReference type="SAM" id="MobiDB-lite"/>
    </source>
</evidence>
<feature type="compositionally biased region" description="Pro residues" evidence="2">
    <location>
        <begin position="1"/>
        <end position="18"/>
    </location>
</feature>
<comment type="similarity">
    <text evidence="1">Belongs to the CdaR family.</text>
</comment>
<dbReference type="SMART" id="SM00065">
    <property type="entry name" value="GAF"/>
    <property type="match status" value="1"/>
</dbReference>
<evidence type="ECO:0000259" key="3">
    <source>
        <dbReference type="SMART" id="SM00065"/>
    </source>
</evidence>
<dbReference type="PANTHER" id="PTHR33744:SF1">
    <property type="entry name" value="DNA-BINDING TRANSCRIPTIONAL ACTIVATOR ADER"/>
    <property type="match status" value="1"/>
</dbReference>
<dbReference type="Proteomes" id="UP001501161">
    <property type="component" value="Unassembled WGS sequence"/>
</dbReference>
<organism evidence="4 5">
    <name type="scientific">Nocardioides furvisabuli</name>
    <dbReference type="NCBI Taxonomy" id="375542"/>
    <lineage>
        <taxon>Bacteria</taxon>
        <taxon>Bacillati</taxon>
        <taxon>Actinomycetota</taxon>
        <taxon>Actinomycetes</taxon>
        <taxon>Propionibacteriales</taxon>
        <taxon>Nocardioidaceae</taxon>
        <taxon>Nocardioides</taxon>
    </lineage>
</organism>
<sequence length="658" mass="69267">MMPPGARPDAPATPPGPGRLPATRDGALALTPPSVTMQGVTGAEFLELLAREAAPVEFEAPVLAARAASADGETLVALEHAKRLALQVRGVLESRRRREAELSALYETASDLAALTDLDDLLGAIVRRARALLQSDMAYLSLNDDEQGDTYMRVTEGSTSAAFRQVRLPMGAGLGGLVAQTAMPYTTPSYFEDERFVHTGGIDSAVADEGLTSILGVPLTLGTRVIGVLYAANREVRPFTRADTALLVSLAAHAAIAIDNARLLAETQSALAELKVTSEQLRVRSVSVERAAAAHDRLTALLVRGGGVDDVLAVVAEVLAGEVTVLGTSTSVLASTRGEVGLTADERAVFAEAAASSRTVDGPGLAVAPVLAGSELLGSLGLHRATRLDEADRRILERAALVTALLLLFRRNVAEAEGRVRSELLQDLLTAARDPDDLRDRARRLGADLDRDHLVVVADVAGDRARIAEAASHLAARVDGFAAMHRGRLVLLLPGADHEAVAKLVSGALRGVSDPWTAGTAGPVSDPRDVAATHDESRRVTEALLALGRTGECARAEDLGFVGLVVGGGPDVSGFVQSVLGPVIAYDAERGTALVETLAAYFRHGNNLGRTKDDLHVHVNTVSQRLDRIGVLLGAGWQEPDRQLEVQLALRLHRLSDA</sequence>
<dbReference type="Pfam" id="PF01590">
    <property type="entry name" value="GAF"/>
    <property type="match status" value="1"/>
</dbReference>
<comment type="caution">
    <text evidence="4">The sequence shown here is derived from an EMBL/GenBank/DDBJ whole genome shotgun (WGS) entry which is preliminary data.</text>
</comment>
<dbReference type="Gene3D" id="1.10.10.2840">
    <property type="entry name" value="PucR C-terminal helix-turn-helix domain"/>
    <property type="match status" value="1"/>
</dbReference>
<evidence type="ECO:0000313" key="5">
    <source>
        <dbReference type="Proteomes" id="UP001501161"/>
    </source>
</evidence>
<proteinExistence type="inferred from homology"/>
<keyword evidence="5" id="KW-1185">Reference proteome</keyword>